<dbReference type="InterPro" id="IPR052512">
    <property type="entry name" value="4CMD/NDH-1_regulator"/>
</dbReference>
<dbReference type="Pfam" id="PF02627">
    <property type="entry name" value="CMD"/>
    <property type="match status" value="1"/>
</dbReference>
<dbReference type="PATRIC" id="fig|66712.6.peg.687"/>
<dbReference type="PANTHER" id="PTHR33570:SF10">
    <property type="entry name" value="GAMMA-CARBOXYMUCONOLACTONE DECARBOXYLASE"/>
    <property type="match status" value="1"/>
</dbReference>
<evidence type="ECO:0000259" key="1">
    <source>
        <dbReference type="Pfam" id="PF02627"/>
    </source>
</evidence>
<protein>
    <submittedName>
        <fullName evidence="2">4-carboxymuconolactone decarboxylase</fullName>
        <ecNumber evidence="2">4.1.1.44</ecNumber>
    </submittedName>
</protein>
<reference evidence="2" key="1">
    <citation type="submission" date="2014-08" db="EMBL/GenBank/DDBJ databases">
        <authorList>
            <person name="Falentin Helene"/>
        </authorList>
    </citation>
    <scope>NUCLEOTIDE SEQUENCE</scope>
</reference>
<dbReference type="EMBL" id="LM676427">
    <property type="protein sequence ID" value="CEP26994.1"/>
    <property type="molecule type" value="Genomic_DNA"/>
</dbReference>
<dbReference type="Gene3D" id="1.20.1290.10">
    <property type="entry name" value="AhpD-like"/>
    <property type="match status" value="1"/>
</dbReference>
<keyword evidence="2" id="KW-0456">Lyase</keyword>
<dbReference type="GO" id="GO:0051920">
    <property type="term" value="F:peroxiredoxin activity"/>
    <property type="evidence" value="ECO:0007669"/>
    <property type="project" value="InterPro"/>
</dbReference>
<dbReference type="EC" id="4.1.1.44" evidence="2"/>
<dbReference type="InterPro" id="IPR003779">
    <property type="entry name" value="CMD-like"/>
</dbReference>
<dbReference type="KEGG" id="pfre:RM25_0664"/>
<name>A0A068VPE8_PROFF</name>
<dbReference type="GO" id="GO:0047575">
    <property type="term" value="F:4-carboxymuconolactone decarboxylase activity"/>
    <property type="evidence" value="ECO:0007669"/>
    <property type="project" value="UniProtKB-EC"/>
</dbReference>
<sequence>MTDNHTTNERYDRGLEALNRINGNNGNQVLDSLADVAPDLGRWIIEQAGDVYPRPELDMRQRELVTLASLTTQGDTHDQLVVHINGALNVGLSRAEVTEAFLHCVPYVGFPKVLNAVSVLREVLATRGAGAPSAS</sequence>
<gene>
    <name evidence="2" type="primary">pcaC1</name>
    <name evidence="2" type="ORF">PFCIRM138_11300</name>
</gene>
<proteinExistence type="predicted"/>
<dbReference type="RefSeq" id="WP_013160618.1">
    <property type="nucleotide sequence ID" value="NZ_CP010341.1"/>
</dbReference>
<dbReference type="GeneID" id="61222600"/>
<evidence type="ECO:0000313" key="2">
    <source>
        <dbReference type="EMBL" id="CEP26994.1"/>
    </source>
</evidence>
<dbReference type="AlphaFoldDB" id="A0A068VPE8"/>
<dbReference type="InterPro" id="IPR029032">
    <property type="entry name" value="AhpD-like"/>
</dbReference>
<dbReference type="SUPFAM" id="SSF69118">
    <property type="entry name" value="AhpD-like"/>
    <property type="match status" value="1"/>
</dbReference>
<dbReference type="PANTHER" id="PTHR33570">
    <property type="entry name" value="4-CARBOXYMUCONOLACTONE DECARBOXYLASE FAMILY PROTEIN"/>
    <property type="match status" value="1"/>
</dbReference>
<feature type="domain" description="Carboxymuconolactone decarboxylase-like" evidence="1">
    <location>
        <begin position="38"/>
        <end position="122"/>
    </location>
</feature>
<accession>A0A068VPE8</accession>
<organism evidence="2">
    <name type="scientific">Propionibacterium freudenreichii subsp. freudenreichii</name>
    <dbReference type="NCBI Taxonomy" id="66712"/>
    <lineage>
        <taxon>Bacteria</taxon>
        <taxon>Bacillati</taxon>
        <taxon>Actinomycetota</taxon>
        <taxon>Actinomycetes</taxon>
        <taxon>Propionibacteriales</taxon>
        <taxon>Propionibacteriaceae</taxon>
        <taxon>Propionibacterium</taxon>
    </lineage>
</organism>